<keyword evidence="6 12" id="KW-0547">Nucleotide-binding</keyword>
<evidence type="ECO:0000256" key="7">
    <source>
        <dbReference type="ARBA" id="ARBA00022840"/>
    </source>
</evidence>
<comment type="similarity">
    <text evidence="2 12 13">Belongs to the SecA family.</text>
</comment>
<comment type="subunit">
    <text evidence="12">Monomer and homodimer. Part of the essential Sec protein translocation apparatus which comprises SecA, SecYEG and auxiliary proteins SecDF. Other proteins may also be involved.</text>
</comment>
<dbReference type="HAMAP" id="MF_01382">
    <property type="entry name" value="SecA"/>
    <property type="match status" value="1"/>
</dbReference>
<dbReference type="InterPro" id="IPR036266">
    <property type="entry name" value="SecA_Wing/Scaffold_sf"/>
</dbReference>
<dbReference type="GO" id="GO:0005829">
    <property type="term" value="C:cytosol"/>
    <property type="evidence" value="ECO:0007669"/>
    <property type="project" value="TreeGrafter"/>
</dbReference>
<dbReference type="SUPFAM" id="SSF81767">
    <property type="entry name" value="Pre-protein crosslinking domain of SecA"/>
    <property type="match status" value="1"/>
</dbReference>
<evidence type="ECO:0000256" key="9">
    <source>
        <dbReference type="ARBA" id="ARBA00022967"/>
    </source>
</evidence>
<dbReference type="EC" id="7.4.2.8" evidence="12"/>
<evidence type="ECO:0000313" key="19">
    <source>
        <dbReference type="Proteomes" id="UP000315215"/>
    </source>
</evidence>
<dbReference type="InterPro" id="IPR014001">
    <property type="entry name" value="Helicase_ATP-bd"/>
</dbReference>
<dbReference type="SMART" id="SM00958">
    <property type="entry name" value="SecA_PP_bind"/>
    <property type="match status" value="1"/>
</dbReference>
<evidence type="ECO:0000313" key="18">
    <source>
        <dbReference type="EMBL" id="QDP41479.1"/>
    </source>
</evidence>
<feature type="binding site" evidence="12">
    <location>
        <begin position="103"/>
        <end position="107"/>
    </location>
    <ligand>
        <name>ATP</name>
        <dbReference type="ChEBI" id="CHEBI:30616"/>
    </ligand>
</feature>
<dbReference type="Pfam" id="PF07516">
    <property type="entry name" value="SecA_SW"/>
    <property type="match status" value="1"/>
</dbReference>
<dbReference type="GO" id="GO:0017038">
    <property type="term" value="P:protein import"/>
    <property type="evidence" value="ECO:0007669"/>
    <property type="project" value="InterPro"/>
</dbReference>
<dbReference type="GO" id="GO:0005524">
    <property type="term" value="F:ATP binding"/>
    <property type="evidence" value="ECO:0007669"/>
    <property type="project" value="UniProtKB-UniRule"/>
</dbReference>
<evidence type="ECO:0000259" key="17">
    <source>
        <dbReference type="PROSITE" id="PS51196"/>
    </source>
</evidence>
<dbReference type="SMART" id="SM00957">
    <property type="entry name" value="SecA_DEAD"/>
    <property type="match status" value="1"/>
</dbReference>
<dbReference type="GO" id="GO:0008564">
    <property type="term" value="F:protein-exporting ATPase activity"/>
    <property type="evidence" value="ECO:0007669"/>
    <property type="project" value="UniProtKB-EC"/>
</dbReference>
<keyword evidence="8 12" id="KW-0653">Protein transport</keyword>
<feature type="domain" description="SecA family profile" evidence="17">
    <location>
        <begin position="1"/>
        <end position="570"/>
    </location>
</feature>
<evidence type="ECO:0000256" key="6">
    <source>
        <dbReference type="ARBA" id="ARBA00022741"/>
    </source>
</evidence>
<dbReference type="KEGG" id="aqt:FN924_15635"/>
<feature type="domain" description="Helicase C-terminal" evidence="16">
    <location>
        <begin position="410"/>
        <end position="569"/>
    </location>
</feature>
<dbReference type="Pfam" id="PF01043">
    <property type="entry name" value="SecA_PP_bind"/>
    <property type="match status" value="1"/>
</dbReference>
<dbReference type="CDD" id="cd17928">
    <property type="entry name" value="DEXDc_SecA"/>
    <property type="match status" value="1"/>
</dbReference>
<evidence type="ECO:0000256" key="3">
    <source>
        <dbReference type="ARBA" id="ARBA00022448"/>
    </source>
</evidence>
<accession>A0A516KJB6</accession>
<dbReference type="NCBIfam" id="NF006630">
    <property type="entry name" value="PRK09200.1"/>
    <property type="match status" value="1"/>
</dbReference>
<evidence type="ECO:0000256" key="4">
    <source>
        <dbReference type="ARBA" id="ARBA00022475"/>
    </source>
</evidence>
<evidence type="ECO:0000256" key="2">
    <source>
        <dbReference type="ARBA" id="ARBA00007650"/>
    </source>
</evidence>
<dbReference type="GO" id="GO:0006605">
    <property type="term" value="P:protein targeting"/>
    <property type="evidence" value="ECO:0007669"/>
    <property type="project" value="UniProtKB-UniRule"/>
</dbReference>
<feature type="coiled-coil region" evidence="14">
    <location>
        <begin position="9"/>
        <end position="46"/>
    </location>
</feature>
<dbReference type="OrthoDB" id="9805579at2"/>
<sequence length="787" mass="90793">MGVLNKWTQSKEQRTLKKYEKTIEKINKKQHEYEQLTDEQLKAKTEEFKQLLADGKTVDDIKVDAFATVREASKRVLGLRHFDVQLIGGLVLLEGNIAEMPTGEGKTLVASLPSYLRALEGKGVHVITVNEYLARRDQSLIGQIHEFLGLTVGLNVPNIHPLEKQQAYKADITYGIGTEFGFDFLRDNMAYSSHQKVQRPYHYAIIDEIDSVLIDEAKTPLIIAGKMMPSQNLHNVCAKVTKNFKRDRDYTYDEEVKTVSLTDEGINKIEKIFAIDNLFDLEHRALNHYMMQALRARVLFERDVDYIVDNGEVKLVDMNTGRVMEGRNLSEGLHQAIEAKEGLKITEENKAQASVTIQNYFRMYPILSGMTGTAKTEETEFQHVYNMDVVQIPTNKPIMRKDMPDKVFLKKDQKYRYIVEEVQKRHETGQPVLIGTTSILQSEKVAKYLDEAKLPYQLLNAKSVEQEAHLISLAGQRNQITIATNMAGRGTDIMLGEQVAELGGLYVIGTERHDSRRIDNQLKGRSGRQGDPGVSQFIISLEDDLIVRYGKDDLERKLPSIKTDEKGLVLNKDIDKFIDTTQKIAEGSHFQVREFSLKLDNVINDQRQVLYALRNKILESTDTLKVLKRHMADTPFALFDRYIPEGTVKEDWRMKELETQLNHLLLVEVKLPEDVEEVEDLRESLQPFVDEHLTLLEQYEDNETVLEQVRQTSISFIDRQWTQHLDEMTRMKEGLGMRQYQQEDPVQLYQREGFELFEMMFHGLEMDITRMVTQIVRSYEKHKQAKN</sequence>
<evidence type="ECO:0000256" key="8">
    <source>
        <dbReference type="ARBA" id="ARBA00022927"/>
    </source>
</evidence>
<keyword evidence="19" id="KW-1185">Reference proteome</keyword>
<dbReference type="Gene3D" id="3.40.50.300">
    <property type="entry name" value="P-loop containing nucleotide triphosphate hydrolases"/>
    <property type="match status" value="3"/>
</dbReference>
<comment type="subcellular location">
    <subcellularLocation>
        <location evidence="12">Cell membrane</location>
        <topology evidence="12">Peripheral membrane protein</topology>
        <orientation evidence="12">Cytoplasmic side</orientation>
    </subcellularLocation>
    <subcellularLocation>
        <location evidence="12">Cytoplasm</location>
    </subcellularLocation>
    <subcellularLocation>
        <location evidence="1">Membrane</location>
        <topology evidence="1">Peripheral membrane protein</topology>
    </subcellularLocation>
    <text evidence="12">Distribution is 50-50.</text>
</comment>
<dbReference type="Gene3D" id="1.10.3060.10">
    <property type="entry name" value="Helical scaffold and wing domains of SecA"/>
    <property type="match status" value="1"/>
</dbReference>
<dbReference type="Pfam" id="PF21090">
    <property type="entry name" value="P-loop_SecA"/>
    <property type="match status" value="1"/>
</dbReference>
<dbReference type="PROSITE" id="PS51192">
    <property type="entry name" value="HELICASE_ATP_BIND_1"/>
    <property type="match status" value="1"/>
</dbReference>
<keyword evidence="9 12" id="KW-1278">Translocase</keyword>
<dbReference type="CDD" id="cd18803">
    <property type="entry name" value="SF2_C_secA"/>
    <property type="match status" value="1"/>
</dbReference>
<dbReference type="AlphaFoldDB" id="A0A516KJB6"/>
<dbReference type="PANTHER" id="PTHR30612:SF0">
    <property type="entry name" value="CHLOROPLAST PROTEIN-TRANSPORTING ATPASE"/>
    <property type="match status" value="1"/>
</dbReference>
<comment type="catalytic activity">
    <reaction evidence="12">
        <text>ATP + H2O + cellular proteinSide 1 = ADP + phosphate + cellular proteinSide 2.</text>
        <dbReference type="EC" id="7.4.2.8"/>
    </reaction>
</comment>
<dbReference type="InterPro" id="IPR020937">
    <property type="entry name" value="SecA_CS"/>
</dbReference>
<keyword evidence="3 12" id="KW-0813">Transport</keyword>
<dbReference type="InterPro" id="IPR011116">
    <property type="entry name" value="SecA_Wing/Scaffold"/>
</dbReference>
<dbReference type="NCBIfam" id="TIGR00963">
    <property type="entry name" value="secA"/>
    <property type="match status" value="1"/>
</dbReference>
<dbReference type="PROSITE" id="PS51194">
    <property type="entry name" value="HELICASE_CTER"/>
    <property type="match status" value="1"/>
</dbReference>
<feature type="domain" description="Helicase ATP-binding" evidence="15">
    <location>
        <begin position="87"/>
        <end position="247"/>
    </location>
</feature>
<reference evidence="18 19" key="1">
    <citation type="submission" date="2019-07" db="EMBL/GenBank/DDBJ databases">
        <authorList>
            <person name="Li J."/>
        </authorList>
    </citation>
    <scope>NUCLEOTIDE SEQUENCE [LARGE SCALE GENOMIC DNA]</scope>
    <source>
        <strain evidence="18 19">TKL69</strain>
    </source>
</reference>
<dbReference type="GO" id="GO:0065002">
    <property type="term" value="P:intracellular protein transmembrane transport"/>
    <property type="evidence" value="ECO:0007669"/>
    <property type="project" value="UniProtKB-UniRule"/>
</dbReference>
<keyword evidence="14" id="KW-0175">Coiled coil</keyword>
<keyword evidence="5 12" id="KW-0963">Cytoplasm</keyword>
<dbReference type="Pfam" id="PF07517">
    <property type="entry name" value="SecA_DEAD"/>
    <property type="match status" value="1"/>
</dbReference>
<dbReference type="InterPro" id="IPR044722">
    <property type="entry name" value="SecA_SF2_C"/>
</dbReference>
<dbReference type="InterPro" id="IPR030908">
    <property type="entry name" value="SecA2_Bac_anthr"/>
</dbReference>
<dbReference type="SUPFAM" id="SSF52540">
    <property type="entry name" value="P-loop containing nucleoside triphosphate hydrolases"/>
    <property type="match status" value="2"/>
</dbReference>
<feature type="binding site" evidence="12">
    <location>
        <position position="492"/>
    </location>
    <ligand>
        <name>ATP</name>
        <dbReference type="ChEBI" id="CHEBI:30616"/>
    </ligand>
</feature>
<protein>
    <recommendedName>
        <fullName evidence="12 13">Protein translocase subunit SecA</fullName>
        <ecNumber evidence="12">7.4.2.8</ecNumber>
    </recommendedName>
</protein>
<keyword evidence="11 12" id="KW-0472">Membrane</keyword>
<comment type="function">
    <text evidence="12">Part of the Sec protein translocase complex. Interacts with the SecYEG preprotein conducting channel. Has a central role in coupling the hydrolysis of ATP to the transfer of proteins into and across the cell membrane, serving as an ATP-driven molecular motor driving the stepwise translocation of polypeptide chains across the membrane.</text>
</comment>
<evidence type="ECO:0000256" key="10">
    <source>
        <dbReference type="ARBA" id="ARBA00023010"/>
    </source>
</evidence>
<evidence type="ECO:0000259" key="16">
    <source>
        <dbReference type="PROSITE" id="PS51194"/>
    </source>
</evidence>
<dbReference type="PROSITE" id="PS51196">
    <property type="entry name" value="SECA_MOTOR_DEAD"/>
    <property type="match status" value="1"/>
</dbReference>
<evidence type="ECO:0000256" key="1">
    <source>
        <dbReference type="ARBA" id="ARBA00004170"/>
    </source>
</evidence>
<dbReference type="InterPro" id="IPR011130">
    <property type="entry name" value="SecA_preprotein_X-link_dom"/>
</dbReference>
<dbReference type="InterPro" id="IPR011115">
    <property type="entry name" value="SecA_DEAD"/>
</dbReference>
<gene>
    <name evidence="18" type="primary">secA2</name>
    <name evidence="12" type="synonym">secA</name>
    <name evidence="18" type="ORF">FN924_15635</name>
</gene>
<dbReference type="PANTHER" id="PTHR30612">
    <property type="entry name" value="SECA INNER MEMBRANE COMPONENT OF SEC PROTEIN SECRETION SYSTEM"/>
    <property type="match status" value="1"/>
</dbReference>
<dbReference type="InterPro" id="IPR000185">
    <property type="entry name" value="SecA"/>
</dbReference>
<dbReference type="InterPro" id="IPR027417">
    <property type="entry name" value="P-loop_NTPase"/>
</dbReference>
<keyword evidence="10 12" id="KW-0811">Translocation</keyword>
<keyword evidence="7 12" id="KW-0067">ATP-binding</keyword>
<feature type="binding site" evidence="12">
    <location>
        <position position="85"/>
    </location>
    <ligand>
        <name>ATP</name>
        <dbReference type="ChEBI" id="CHEBI:30616"/>
    </ligand>
</feature>
<dbReference type="InterPro" id="IPR014018">
    <property type="entry name" value="SecA_motor_DEAD"/>
</dbReference>
<evidence type="ECO:0000256" key="13">
    <source>
        <dbReference type="RuleBase" id="RU003874"/>
    </source>
</evidence>
<evidence type="ECO:0000256" key="14">
    <source>
        <dbReference type="SAM" id="Coils"/>
    </source>
</evidence>
<dbReference type="EMBL" id="CP041666">
    <property type="protein sequence ID" value="QDP41479.1"/>
    <property type="molecule type" value="Genomic_DNA"/>
</dbReference>
<evidence type="ECO:0000256" key="11">
    <source>
        <dbReference type="ARBA" id="ARBA00023136"/>
    </source>
</evidence>
<keyword evidence="4 12" id="KW-1003">Cell membrane</keyword>
<dbReference type="InterPro" id="IPR036670">
    <property type="entry name" value="SecA_X-link_sf"/>
</dbReference>
<dbReference type="PROSITE" id="PS01312">
    <property type="entry name" value="SECA"/>
    <property type="match status" value="1"/>
</dbReference>
<dbReference type="SUPFAM" id="SSF81886">
    <property type="entry name" value="Helical scaffold and wing domains of SecA"/>
    <property type="match status" value="1"/>
</dbReference>
<dbReference type="InterPro" id="IPR001650">
    <property type="entry name" value="Helicase_C-like"/>
</dbReference>
<dbReference type="PRINTS" id="PR00906">
    <property type="entry name" value="SECA"/>
</dbReference>
<dbReference type="RefSeq" id="WP_143896065.1">
    <property type="nucleotide sequence ID" value="NZ_CP041666.1"/>
</dbReference>
<dbReference type="FunFam" id="3.40.50.300:FF:000429">
    <property type="entry name" value="Preprotein translocase subunit SecA"/>
    <property type="match status" value="1"/>
</dbReference>
<name>A0A516KJB6_9BACI</name>
<proteinExistence type="inferred from homology"/>
<dbReference type="GO" id="GO:0043952">
    <property type="term" value="P:protein transport by the Sec complex"/>
    <property type="evidence" value="ECO:0007669"/>
    <property type="project" value="TreeGrafter"/>
</dbReference>
<evidence type="ECO:0000256" key="12">
    <source>
        <dbReference type="HAMAP-Rule" id="MF_01382"/>
    </source>
</evidence>
<dbReference type="Proteomes" id="UP000315215">
    <property type="component" value="Chromosome"/>
</dbReference>
<dbReference type="GO" id="GO:0031522">
    <property type="term" value="C:cell envelope Sec protein transport complex"/>
    <property type="evidence" value="ECO:0007669"/>
    <property type="project" value="TreeGrafter"/>
</dbReference>
<organism evidence="18 19">
    <name type="scientific">Radiobacillus deserti</name>
    <dbReference type="NCBI Taxonomy" id="2594883"/>
    <lineage>
        <taxon>Bacteria</taxon>
        <taxon>Bacillati</taxon>
        <taxon>Bacillota</taxon>
        <taxon>Bacilli</taxon>
        <taxon>Bacillales</taxon>
        <taxon>Bacillaceae</taxon>
        <taxon>Radiobacillus</taxon>
    </lineage>
</organism>
<dbReference type="Gene3D" id="3.90.1440.10">
    <property type="entry name" value="SecA, preprotein cross-linking domain"/>
    <property type="match status" value="1"/>
</dbReference>
<evidence type="ECO:0000256" key="5">
    <source>
        <dbReference type="ARBA" id="ARBA00022490"/>
    </source>
</evidence>
<dbReference type="GO" id="GO:0005886">
    <property type="term" value="C:plasma membrane"/>
    <property type="evidence" value="ECO:0007669"/>
    <property type="project" value="UniProtKB-SubCell"/>
</dbReference>
<dbReference type="NCBIfam" id="TIGR04397">
    <property type="entry name" value="SecA2_Bac_anthr"/>
    <property type="match status" value="1"/>
</dbReference>
<evidence type="ECO:0000259" key="15">
    <source>
        <dbReference type="PROSITE" id="PS51192"/>
    </source>
</evidence>